<keyword evidence="3" id="KW-1185">Reference proteome</keyword>
<dbReference type="OrthoDB" id="7314662at2759"/>
<comment type="caution">
    <text evidence="2">The sequence shown here is derived from an EMBL/GenBank/DDBJ whole genome shotgun (WGS) entry which is preliminary data.</text>
</comment>
<dbReference type="Proteomes" id="UP000791440">
    <property type="component" value="Unassembled WGS sequence"/>
</dbReference>
<protein>
    <submittedName>
        <fullName evidence="2">Uncharacterized protein</fullName>
    </submittedName>
</protein>
<reference evidence="2" key="2">
    <citation type="submission" date="2020-12" db="EMBL/GenBank/DDBJ databases">
        <authorList>
            <person name="Kanost M."/>
        </authorList>
    </citation>
    <scope>NUCLEOTIDE SEQUENCE</scope>
</reference>
<feature type="signal peptide" evidence="1">
    <location>
        <begin position="1"/>
        <end position="15"/>
    </location>
</feature>
<evidence type="ECO:0000256" key="1">
    <source>
        <dbReference type="SAM" id="SignalP"/>
    </source>
</evidence>
<sequence>MKLLIVLALIGAAFAFPEDVQPIELGEALAPEYIDFGMAYIPESVAHEAGLDKSVDEPAPIHFVNENGDIQSYVEHSPVDVAEAPVDELSPVHFVNNDEVQPFVEEVPVDAPVESNPAIAPGELEAVQVVDLDDLPEHPSPFMYAIHVDEPVIVDAPEGDHFYPGKLYDDPTWR</sequence>
<accession>A0A921ZHR9</accession>
<gene>
    <name evidence="2" type="ORF">O3G_MSEX010569</name>
</gene>
<organism evidence="2 3">
    <name type="scientific">Manduca sexta</name>
    <name type="common">Tobacco hawkmoth</name>
    <name type="synonym">Tobacco hornworm</name>
    <dbReference type="NCBI Taxonomy" id="7130"/>
    <lineage>
        <taxon>Eukaryota</taxon>
        <taxon>Metazoa</taxon>
        <taxon>Ecdysozoa</taxon>
        <taxon>Arthropoda</taxon>
        <taxon>Hexapoda</taxon>
        <taxon>Insecta</taxon>
        <taxon>Pterygota</taxon>
        <taxon>Neoptera</taxon>
        <taxon>Endopterygota</taxon>
        <taxon>Lepidoptera</taxon>
        <taxon>Glossata</taxon>
        <taxon>Ditrysia</taxon>
        <taxon>Bombycoidea</taxon>
        <taxon>Sphingidae</taxon>
        <taxon>Sphinginae</taxon>
        <taxon>Sphingini</taxon>
        <taxon>Manduca</taxon>
    </lineage>
</organism>
<name>A0A921ZHR9_MANSE</name>
<keyword evidence="1" id="KW-0732">Signal</keyword>
<reference evidence="2" key="1">
    <citation type="journal article" date="2016" name="Insect Biochem. Mol. Biol.">
        <title>Multifaceted biological insights from a draft genome sequence of the tobacco hornworm moth, Manduca sexta.</title>
        <authorList>
            <person name="Kanost M.R."/>
            <person name="Arrese E.L."/>
            <person name="Cao X."/>
            <person name="Chen Y.R."/>
            <person name="Chellapilla S."/>
            <person name="Goldsmith M.R."/>
            <person name="Grosse-Wilde E."/>
            <person name="Heckel D.G."/>
            <person name="Herndon N."/>
            <person name="Jiang H."/>
            <person name="Papanicolaou A."/>
            <person name="Qu J."/>
            <person name="Soulages J.L."/>
            <person name="Vogel H."/>
            <person name="Walters J."/>
            <person name="Waterhouse R.M."/>
            <person name="Ahn S.J."/>
            <person name="Almeida F.C."/>
            <person name="An C."/>
            <person name="Aqrawi P."/>
            <person name="Bretschneider A."/>
            <person name="Bryant W.B."/>
            <person name="Bucks S."/>
            <person name="Chao H."/>
            <person name="Chevignon G."/>
            <person name="Christen J.M."/>
            <person name="Clarke D.F."/>
            <person name="Dittmer N.T."/>
            <person name="Ferguson L.C.F."/>
            <person name="Garavelou S."/>
            <person name="Gordon K.H.J."/>
            <person name="Gunaratna R.T."/>
            <person name="Han Y."/>
            <person name="Hauser F."/>
            <person name="He Y."/>
            <person name="Heidel-Fischer H."/>
            <person name="Hirsh A."/>
            <person name="Hu Y."/>
            <person name="Jiang H."/>
            <person name="Kalra D."/>
            <person name="Klinner C."/>
            <person name="Konig C."/>
            <person name="Kovar C."/>
            <person name="Kroll A.R."/>
            <person name="Kuwar S.S."/>
            <person name="Lee S.L."/>
            <person name="Lehman R."/>
            <person name="Li K."/>
            <person name="Li Z."/>
            <person name="Liang H."/>
            <person name="Lovelace S."/>
            <person name="Lu Z."/>
            <person name="Mansfield J.H."/>
            <person name="McCulloch K.J."/>
            <person name="Mathew T."/>
            <person name="Morton B."/>
            <person name="Muzny D.M."/>
            <person name="Neunemann D."/>
            <person name="Ongeri F."/>
            <person name="Pauchet Y."/>
            <person name="Pu L.L."/>
            <person name="Pyrousis I."/>
            <person name="Rao X.J."/>
            <person name="Redding A."/>
            <person name="Roesel C."/>
            <person name="Sanchez-Gracia A."/>
            <person name="Schaack S."/>
            <person name="Shukla A."/>
            <person name="Tetreau G."/>
            <person name="Wang Y."/>
            <person name="Xiong G.H."/>
            <person name="Traut W."/>
            <person name="Walsh T.K."/>
            <person name="Worley K.C."/>
            <person name="Wu D."/>
            <person name="Wu W."/>
            <person name="Wu Y.Q."/>
            <person name="Zhang X."/>
            <person name="Zou Z."/>
            <person name="Zucker H."/>
            <person name="Briscoe A.D."/>
            <person name="Burmester T."/>
            <person name="Clem R.J."/>
            <person name="Feyereisen R."/>
            <person name="Grimmelikhuijzen C.J.P."/>
            <person name="Hamodrakas S.J."/>
            <person name="Hansson B.S."/>
            <person name="Huguet E."/>
            <person name="Jermiin L.S."/>
            <person name="Lan Q."/>
            <person name="Lehman H.K."/>
            <person name="Lorenzen M."/>
            <person name="Merzendorfer H."/>
            <person name="Michalopoulos I."/>
            <person name="Morton D.B."/>
            <person name="Muthukrishnan S."/>
            <person name="Oakeshott J.G."/>
            <person name="Palmer W."/>
            <person name="Park Y."/>
            <person name="Passarelli A.L."/>
            <person name="Rozas J."/>
            <person name="Schwartz L.M."/>
            <person name="Smith W."/>
            <person name="Southgate A."/>
            <person name="Vilcinskas A."/>
            <person name="Vogt R."/>
            <person name="Wang P."/>
            <person name="Werren J."/>
            <person name="Yu X.Q."/>
            <person name="Zhou J.J."/>
            <person name="Brown S.J."/>
            <person name="Scherer S.E."/>
            <person name="Richards S."/>
            <person name="Blissard G.W."/>
        </authorList>
    </citation>
    <scope>NUCLEOTIDE SEQUENCE</scope>
</reference>
<evidence type="ECO:0000313" key="2">
    <source>
        <dbReference type="EMBL" id="KAG6457936.1"/>
    </source>
</evidence>
<dbReference type="AlphaFoldDB" id="A0A921ZHR9"/>
<proteinExistence type="predicted"/>
<feature type="chain" id="PRO_5037988912" evidence="1">
    <location>
        <begin position="16"/>
        <end position="174"/>
    </location>
</feature>
<evidence type="ECO:0000313" key="3">
    <source>
        <dbReference type="Proteomes" id="UP000791440"/>
    </source>
</evidence>
<dbReference type="EMBL" id="JH668563">
    <property type="protein sequence ID" value="KAG6457936.1"/>
    <property type="molecule type" value="Genomic_DNA"/>
</dbReference>